<sequence length="683" mass="72962">MTTGDELLSGRYRLGGLIGVGGMSDVYSASDTLLGREVAVKMMRADLARDESFLERFRREAKNAAFLNHPVIVSVFDTGETEGPMGTVPYIVMELVQGETLRDIVRRDGPMDPRRAASILADVCDALDFSHRQGIIHRDVKPANIMLTNTGAVKVMDFGIARALGDSTTMTQTAAVIGTAQYLSPEQARGKPADARSDIYSVGCVLFEALTGQPPFTGETPLSVAYQHVQDDPPLPSELVKGLSDEEGTALDAVLLTAMAKDPAERYDTAADLAEELRRISRGEVPLAAVPHLDDDDDPADDRTRVGAAIPAAAAGAGAGAAGARARRADAAPARRKADEPAPRERGEEKKKGGLFATVAWLAIAALLLGAVGVVSYNLFTDTGESESVAIPQVEGMTADQAQKMLEDAGFVVDRRDEPHPDIPRNFVIGTEPTFGSGLPEGSTVVLKVSSGREITDVPDVRDKPAEEARRLLEEAGLQVDPVLREEASPDIQRGHVIDQSPSAGAQVSKGTRVNLTVSSGPETRTVPDVTGQNLESARATLESADFVVQVTEIDSTEPQGRVLEVPQAGERLATGSTVEVRVSRGNQMRMPDVQGRKVQDAERALRDAGFTGNIDRRTVTTIDPTRVDTVESQRPGRDAVVNKDGDVELSVYVLGVDNPPADEGGGIELPVPVPWLPENLRW</sequence>
<keyword evidence="3" id="KW-0808">Transferase</keyword>
<proteinExistence type="predicted"/>
<evidence type="ECO:0000256" key="10">
    <source>
        <dbReference type="PROSITE-ProRule" id="PRU10141"/>
    </source>
</evidence>
<dbReference type="InterPro" id="IPR000719">
    <property type="entry name" value="Prot_kinase_dom"/>
</dbReference>
<dbReference type="FunFam" id="3.30.200.20:FF:000035">
    <property type="entry name" value="Serine/threonine protein kinase Stk1"/>
    <property type="match status" value="1"/>
</dbReference>
<evidence type="ECO:0000256" key="8">
    <source>
        <dbReference type="ARBA" id="ARBA00047899"/>
    </source>
</evidence>
<dbReference type="Proteomes" id="UP000235363">
    <property type="component" value="Unassembled WGS sequence"/>
</dbReference>
<dbReference type="PROSITE" id="PS00108">
    <property type="entry name" value="PROTEIN_KINASE_ST"/>
    <property type="match status" value="1"/>
</dbReference>
<protein>
    <recommendedName>
        <fullName evidence="1">non-specific serine/threonine protein kinase</fullName>
        <ecNumber evidence="1">2.7.11.1</ecNumber>
    </recommendedName>
</protein>
<dbReference type="PANTHER" id="PTHR43289">
    <property type="entry name" value="MITOGEN-ACTIVATED PROTEIN KINASE KINASE KINASE 20-RELATED"/>
    <property type="match status" value="1"/>
</dbReference>
<evidence type="ECO:0000256" key="4">
    <source>
        <dbReference type="ARBA" id="ARBA00022737"/>
    </source>
</evidence>
<dbReference type="GO" id="GO:0045717">
    <property type="term" value="P:negative regulation of fatty acid biosynthetic process"/>
    <property type="evidence" value="ECO:0007669"/>
    <property type="project" value="UniProtKB-ARBA"/>
</dbReference>
<feature type="domain" description="PASTA" evidence="13">
    <location>
        <begin position="586"/>
        <end position="654"/>
    </location>
</feature>
<keyword evidence="4" id="KW-0677">Repeat</keyword>
<comment type="catalytic activity">
    <reaction evidence="8">
        <text>L-threonyl-[protein] + ATP = O-phospho-L-threonyl-[protein] + ADP + H(+)</text>
        <dbReference type="Rhea" id="RHEA:46608"/>
        <dbReference type="Rhea" id="RHEA-COMP:11060"/>
        <dbReference type="Rhea" id="RHEA-COMP:11605"/>
        <dbReference type="ChEBI" id="CHEBI:15378"/>
        <dbReference type="ChEBI" id="CHEBI:30013"/>
        <dbReference type="ChEBI" id="CHEBI:30616"/>
        <dbReference type="ChEBI" id="CHEBI:61977"/>
        <dbReference type="ChEBI" id="CHEBI:456216"/>
        <dbReference type="EC" id="2.7.11.1"/>
    </reaction>
</comment>
<dbReference type="InterPro" id="IPR008271">
    <property type="entry name" value="Ser/Thr_kinase_AS"/>
</dbReference>
<dbReference type="GO" id="GO:0004674">
    <property type="term" value="F:protein serine/threonine kinase activity"/>
    <property type="evidence" value="ECO:0007669"/>
    <property type="project" value="UniProtKB-KW"/>
</dbReference>
<evidence type="ECO:0000259" key="12">
    <source>
        <dbReference type="PROSITE" id="PS50011"/>
    </source>
</evidence>
<dbReference type="PROSITE" id="PS50011">
    <property type="entry name" value="PROTEIN_KINASE_DOM"/>
    <property type="match status" value="1"/>
</dbReference>
<dbReference type="Gene3D" id="3.30.10.20">
    <property type="match status" value="4"/>
</dbReference>
<evidence type="ECO:0000313" key="15">
    <source>
        <dbReference type="Proteomes" id="UP000235363"/>
    </source>
</evidence>
<evidence type="ECO:0000256" key="9">
    <source>
        <dbReference type="ARBA" id="ARBA00048679"/>
    </source>
</evidence>
<feature type="domain" description="PASTA" evidence="13">
    <location>
        <begin position="385"/>
        <end position="451"/>
    </location>
</feature>
<dbReference type="RefSeq" id="WP_102213656.1">
    <property type="nucleotide sequence ID" value="NZ_PNHF01000021.1"/>
</dbReference>
<dbReference type="Gene3D" id="1.10.510.10">
    <property type="entry name" value="Transferase(Phosphotransferase) domain 1"/>
    <property type="match status" value="1"/>
</dbReference>
<dbReference type="EC" id="2.7.11.1" evidence="1"/>
<feature type="domain" description="PASTA" evidence="13">
    <location>
        <begin position="452"/>
        <end position="520"/>
    </location>
</feature>
<dbReference type="InterPro" id="IPR011009">
    <property type="entry name" value="Kinase-like_dom_sf"/>
</dbReference>
<keyword evidence="6 14" id="KW-0418">Kinase</keyword>
<reference evidence="14 15" key="1">
    <citation type="submission" date="2017-09" db="EMBL/GenBank/DDBJ databases">
        <title>Bacterial strain isolated from the female urinary microbiota.</title>
        <authorList>
            <person name="Thomas-White K."/>
            <person name="Kumar N."/>
            <person name="Forster S."/>
            <person name="Putonti C."/>
            <person name="Lawley T."/>
            <person name="Wolfe A.J."/>
        </authorList>
    </citation>
    <scope>NUCLEOTIDE SEQUENCE [LARGE SCALE GENOMIC DNA]</scope>
    <source>
        <strain evidence="14 15">UMB0908</strain>
    </source>
</reference>
<evidence type="ECO:0000256" key="2">
    <source>
        <dbReference type="ARBA" id="ARBA00022527"/>
    </source>
</evidence>
<dbReference type="SMART" id="SM00740">
    <property type="entry name" value="PASTA"/>
    <property type="match status" value="4"/>
</dbReference>
<dbReference type="EMBL" id="PNHF01000021">
    <property type="protein sequence ID" value="PMC61758.1"/>
    <property type="molecule type" value="Genomic_DNA"/>
</dbReference>
<feature type="domain" description="Protein kinase" evidence="12">
    <location>
        <begin position="12"/>
        <end position="278"/>
    </location>
</feature>
<feature type="region of interest" description="Disordered" evidence="11">
    <location>
        <begin position="321"/>
        <end position="351"/>
    </location>
</feature>
<keyword evidence="5 10" id="KW-0547">Nucleotide-binding</keyword>
<evidence type="ECO:0000256" key="6">
    <source>
        <dbReference type="ARBA" id="ARBA00022777"/>
    </source>
</evidence>
<dbReference type="GO" id="GO:0005524">
    <property type="term" value="F:ATP binding"/>
    <property type="evidence" value="ECO:0007669"/>
    <property type="project" value="UniProtKB-UniRule"/>
</dbReference>
<evidence type="ECO:0000256" key="1">
    <source>
        <dbReference type="ARBA" id="ARBA00012513"/>
    </source>
</evidence>
<accession>A0A2N6SXH1</accession>
<dbReference type="PANTHER" id="PTHR43289:SF6">
    <property type="entry name" value="SERINE_THREONINE-PROTEIN KINASE NEKL-3"/>
    <property type="match status" value="1"/>
</dbReference>
<evidence type="ECO:0000313" key="14">
    <source>
        <dbReference type="EMBL" id="PMC61758.1"/>
    </source>
</evidence>
<name>A0A2N6SXH1_9CORY</name>
<dbReference type="InterPro" id="IPR017441">
    <property type="entry name" value="Protein_kinase_ATP_BS"/>
</dbReference>
<dbReference type="PROSITE" id="PS51178">
    <property type="entry name" value="PASTA"/>
    <property type="match status" value="4"/>
</dbReference>
<dbReference type="InterPro" id="IPR005543">
    <property type="entry name" value="PASTA_dom"/>
</dbReference>
<dbReference type="AlphaFoldDB" id="A0A2N6SXH1"/>
<keyword evidence="2 14" id="KW-0723">Serine/threonine-protein kinase</keyword>
<dbReference type="CDD" id="cd06577">
    <property type="entry name" value="PASTA_pknB"/>
    <property type="match status" value="4"/>
</dbReference>
<dbReference type="Pfam" id="PF03793">
    <property type="entry name" value="PASTA"/>
    <property type="match status" value="4"/>
</dbReference>
<feature type="domain" description="PASTA" evidence="13">
    <location>
        <begin position="521"/>
        <end position="585"/>
    </location>
</feature>
<evidence type="ECO:0000256" key="3">
    <source>
        <dbReference type="ARBA" id="ARBA00022679"/>
    </source>
</evidence>
<feature type="binding site" evidence="10">
    <location>
        <position position="41"/>
    </location>
    <ligand>
        <name>ATP</name>
        <dbReference type="ChEBI" id="CHEBI:30616"/>
    </ligand>
</feature>
<organism evidence="14 15">
    <name type="scientific">Corynebacterium xerosis</name>
    <dbReference type="NCBI Taxonomy" id="1725"/>
    <lineage>
        <taxon>Bacteria</taxon>
        <taxon>Bacillati</taxon>
        <taxon>Actinomycetota</taxon>
        <taxon>Actinomycetes</taxon>
        <taxon>Mycobacteriales</taxon>
        <taxon>Corynebacteriaceae</taxon>
        <taxon>Corynebacterium</taxon>
    </lineage>
</organism>
<evidence type="ECO:0000256" key="7">
    <source>
        <dbReference type="ARBA" id="ARBA00022840"/>
    </source>
</evidence>
<dbReference type="SUPFAM" id="SSF56112">
    <property type="entry name" value="Protein kinase-like (PK-like)"/>
    <property type="match status" value="1"/>
</dbReference>
<feature type="compositionally biased region" description="Basic and acidic residues" evidence="11">
    <location>
        <begin position="336"/>
        <end position="351"/>
    </location>
</feature>
<dbReference type="NCBIfam" id="NF033483">
    <property type="entry name" value="PknB_PASTA_kin"/>
    <property type="match status" value="1"/>
</dbReference>
<dbReference type="Gene3D" id="3.30.200.20">
    <property type="entry name" value="Phosphorylase Kinase, domain 1"/>
    <property type="match status" value="1"/>
</dbReference>
<dbReference type="Pfam" id="PF00069">
    <property type="entry name" value="Pkinase"/>
    <property type="match status" value="1"/>
</dbReference>
<evidence type="ECO:0000256" key="11">
    <source>
        <dbReference type="SAM" id="MobiDB-lite"/>
    </source>
</evidence>
<dbReference type="CDD" id="cd14014">
    <property type="entry name" value="STKc_PknB_like"/>
    <property type="match status" value="1"/>
</dbReference>
<dbReference type="SMART" id="SM00220">
    <property type="entry name" value="S_TKc"/>
    <property type="match status" value="1"/>
</dbReference>
<keyword evidence="7 10" id="KW-0067">ATP-binding</keyword>
<comment type="caution">
    <text evidence="14">The sequence shown here is derived from an EMBL/GenBank/DDBJ whole genome shotgun (WGS) entry which is preliminary data.</text>
</comment>
<evidence type="ECO:0000259" key="13">
    <source>
        <dbReference type="PROSITE" id="PS51178"/>
    </source>
</evidence>
<comment type="catalytic activity">
    <reaction evidence="9">
        <text>L-seryl-[protein] + ATP = O-phospho-L-seryl-[protein] + ADP + H(+)</text>
        <dbReference type="Rhea" id="RHEA:17989"/>
        <dbReference type="Rhea" id="RHEA-COMP:9863"/>
        <dbReference type="Rhea" id="RHEA-COMP:11604"/>
        <dbReference type="ChEBI" id="CHEBI:15378"/>
        <dbReference type="ChEBI" id="CHEBI:29999"/>
        <dbReference type="ChEBI" id="CHEBI:30616"/>
        <dbReference type="ChEBI" id="CHEBI:83421"/>
        <dbReference type="ChEBI" id="CHEBI:456216"/>
        <dbReference type="EC" id="2.7.11.1"/>
    </reaction>
</comment>
<gene>
    <name evidence="14" type="ORF">CJ204_09125</name>
</gene>
<dbReference type="FunFam" id="1.10.510.10:FF:000021">
    <property type="entry name" value="Serine/threonine protein kinase"/>
    <property type="match status" value="1"/>
</dbReference>
<evidence type="ECO:0000256" key="5">
    <source>
        <dbReference type="ARBA" id="ARBA00022741"/>
    </source>
</evidence>
<dbReference type="PROSITE" id="PS00107">
    <property type="entry name" value="PROTEIN_KINASE_ATP"/>
    <property type="match status" value="1"/>
</dbReference>